<reference evidence="2" key="1">
    <citation type="journal article" date="2022" name="Mol. Ecol. Resour.">
        <title>The genomes of chicory, endive, great burdock and yacon provide insights into Asteraceae palaeo-polyploidization history and plant inulin production.</title>
        <authorList>
            <person name="Fan W."/>
            <person name="Wang S."/>
            <person name="Wang H."/>
            <person name="Wang A."/>
            <person name="Jiang F."/>
            <person name="Liu H."/>
            <person name="Zhao H."/>
            <person name="Xu D."/>
            <person name="Zhang Y."/>
        </authorList>
    </citation>
    <scope>NUCLEOTIDE SEQUENCE [LARGE SCALE GENOMIC DNA]</scope>
    <source>
        <strain evidence="2">cv. Niubang</strain>
    </source>
</reference>
<evidence type="ECO:0000313" key="1">
    <source>
        <dbReference type="EMBL" id="KAI3719472.1"/>
    </source>
</evidence>
<comment type="caution">
    <text evidence="1">The sequence shown here is derived from an EMBL/GenBank/DDBJ whole genome shotgun (WGS) entry which is preliminary data.</text>
</comment>
<keyword evidence="2" id="KW-1185">Reference proteome</keyword>
<proteinExistence type="predicted"/>
<organism evidence="1 2">
    <name type="scientific">Arctium lappa</name>
    <name type="common">Greater burdock</name>
    <name type="synonym">Lappa major</name>
    <dbReference type="NCBI Taxonomy" id="4217"/>
    <lineage>
        <taxon>Eukaryota</taxon>
        <taxon>Viridiplantae</taxon>
        <taxon>Streptophyta</taxon>
        <taxon>Embryophyta</taxon>
        <taxon>Tracheophyta</taxon>
        <taxon>Spermatophyta</taxon>
        <taxon>Magnoliopsida</taxon>
        <taxon>eudicotyledons</taxon>
        <taxon>Gunneridae</taxon>
        <taxon>Pentapetalae</taxon>
        <taxon>asterids</taxon>
        <taxon>campanulids</taxon>
        <taxon>Asterales</taxon>
        <taxon>Asteraceae</taxon>
        <taxon>Carduoideae</taxon>
        <taxon>Cardueae</taxon>
        <taxon>Arctiinae</taxon>
        <taxon>Arctium</taxon>
    </lineage>
</organism>
<name>A0ACB9BBQ2_ARCLA</name>
<dbReference type="Proteomes" id="UP001055879">
    <property type="component" value="Linkage Group LG06"/>
</dbReference>
<dbReference type="EMBL" id="CM042052">
    <property type="protein sequence ID" value="KAI3719472.1"/>
    <property type="molecule type" value="Genomic_DNA"/>
</dbReference>
<sequence>MDPSLSANEVNLSDVLESGDGFINVGHRFGSSTETNVPVSELFDEKGSLNHGKQLDEKDDRNGFSDSDGLLHMSHCKHSTSKVIVISHLSISTTDGFFRLKTTR</sequence>
<gene>
    <name evidence="1" type="ORF">L6452_20371</name>
</gene>
<accession>A0ACB9BBQ2</accession>
<reference evidence="1 2" key="2">
    <citation type="journal article" date="2022" name="Mol. Ecol. Resour.">
        <title>The genomes of chicory, endive, great burdock and yacon provide insights into Asteraceae paleo-polyploidization history and plant inulin production.</title>
        <authorList>
            <person name="Fan W."/>
            <person name="Wang S."/>
            <person name="Wang H."/>
            <person name="Wang A."/>
            <person name="Jiang F."/>
            <person name="Liu H."/>
            <person name="Zhao H."/>
            <person name="Xu D."/>
            <person name="Zhang Y."/>
        </authorList>
    </citation>
    <scope>NUCLEOTIDE SEQUENCE [LARGE SCALE GENOMIC DNA]</scope>
    <source>
        <strain evidence="2">cv. Niubang</strain>
    </source>
</reference>
<evidence type="ECO:0000313" key="2">
    <source>
        <dbReference type="Proteomes" id="UP001055879"/>
    </source>
</evidence>
<protein>
    <submittedName>
        <fullName evidence="1">Uncharacterized protein</fullName>
    </submittedName>
</protein>